<sequence>MKVRVLDKETGRYFKSEVYALVNTGWYERRLVRMPGENGGCMRFFDYLDREAQGHPVLINKIVPGSSPDWIWRRSDGVSVQMPGFEGKLPGKTKFFEYIGVPWLFEQRELLCRLLRGESIPVEGSPFEGRCYTSDEPGWNYVENPGDAGRLLGEFCGFHDSVLRELSYISGAHANEDGSMCPVDDVRRVTMEFDCQWSPGVELVFEGVTALNLRPAEDNYMSDLYGVSLRVADAQVFFADTEGVEEFPPETGTWISAYSLRWRVR</sequence>
<dbReference type="Proteomes" id="UP000198508">
    <property type="component" value="Unassembled WGS sequence"/>
</dbReference>
<gene>
    <name evidence="1" type="ORF">SAMN05216313_101178</name>
</gene>
<keyword evidence="2" id="KW-1185">Reference proteome</keyword>
<organism evidence="1 2">
    <name type="scientific">Enterocloster lavalensis</name>
    <dbReference type="NCBI Taxonomy" id="460384"/>
    <lineage>
        <taxon>Bacteria</taxon>
        <taxon>Bacillati</taxon>
        <taxon>Bacillota</taxon>
        <taxon>Clostridia</taxon>
        <taxon>Lachnospirales</taxon>
        <taxon>Lachnospiraceae</taxon>
        <taxon>Enterocloster</taxon>
    </lineage>
</organism>
<evidence type="ECO:0000313" key="2">
    <source>
        <dbReference type="Proteomes" id="UP000198508"/>
    </source>
</evidence>
<accession>A0A1I0AU17</accession>
<reference evidence="2" key="1">
    <citation type="submission" date="2016-10" db="EMBL/GenBank/DDBJ databases">
        <authorList>
            <person name="Varghese N."/>
            <person name="Submissions S."/>
        </authorList>
    </citation>
    <scope>NUCLEOTIDE SEQUENCE [LARGE SCALE GENOMIC DNA]</scope>
    <source>
        <strain evidence="2">NLAE-zl-G277</strain>
    </source>
</reference>
<dbReference type="STRING" id="460384.SAMN05216313_101178"/>
<dbReference type="RefSeq" id="WP_092360439.1">
    <property type="nucleotide sequence ID" value="NZ_FOIM01000001.1"/>
</dbReference>
<proteinExistence type="predicted"/>
<dbReference type="AlphaFoldDB" id="A0A1I0AU17"/>
<dbReference type="EMBL" id="FOIM01000001">
    <property type="protein sequence ID" value="SES97239.1"/>
    <property type="molecule type" value="Genomic_DNA"/>
</dbReference>
<evidence type="ECO:0000313" key="1">
    <source>
        <dbReference type="EMBL" id="SES97239.1"/>
    </source>
</evidence>
<name>A0A1I0AU17_9FIRM</name>
<protein>
    <submittedName>
        <fullName evidence="1">Uncharacterized protein</fullName>
    </submittedName>
</protein>